<evidence type="ECO:0000313" key="2">
    <source>
        <dbReference type="EMBL" id="GAV01588.1"/>
    </source>
</evidence>
<dbReference type="Proteomes" id="UP000186922">
    <property type="component" value="Unassembled WGS sequence"/>
</dbReference>
<organism evidence="2 3">
    <name type="scientific">Ramazzottius varieornatus</name>
    <name type="common">Water bear</name>
    <name type="synonym">Tardigrade</name>
    <dbReference type="NCBI Taxonomy" id="947166"/>
    <lineage>
        <taxon>Eukaryota</taxon>
        <taxon>Metazoa</taxon>
        <taxon>Ecdysozoa</taxon>
        <taxon>Tardigrada</taxon>
        <taxon>Eutardigrada</taxon>
        <taxon>Parachela</taxon>
        <taxon>Hypsibioidea</taxon>
        <taxon>Ramazzottiidae</taxon>
        <taxon>Ramazzottius</taxon>
    </lineage>
</organism>
<sequence length="54" mass="6113">MTPVMIRNRERLQNITLTADDYQKRLQDGIASAGFATDTHSPGLKRKNEKPTNL</sequence>
<evidence type="ECO:0000256" key="1">
    <source>
        <dbReference type="SAM" id="MobiDB-lite"/>
    </source>
</evidence>
<gene>
    <name evidence="2" type="primary">RvY_12276-1</name>
    <name evidence="2" type="synonym">RvY_12276.1</name>
    <name evidence="2" type="ORF">RvY_12276</name>
</gene>
<dbReference type="AlphaFoldDB" id="A0A1D1VPE1"/>
<accession>A0A1D1VPE1</accession>
<reference evidence="2 3" key="1">
    <citation type="journal article" date="2016" name="Nat. Commun.">
        <title>Extremotolerant tardigrade genome and improved radiotolerance of human cultured cells by tardigrade-unique protein.</title>
        <authorList>
            <person name="Hashimoto T."/>
            <person name="Horikawa D.D."/>
            <person name="Saito Y."/>
            <person name="Kuwahara H."/>
            <person name="Kozuka-Hata H."/>
            <person name="Shin-I T."/>
            <person name="Minakuchi Y."/>
            <person name="Ohishi K."/>
            <person name="Motoyama A."/>
            <person name="Aizu T."/>
            <person name="Enomoto A."/>
            <person name="Kondo K."/>
            <person name="Tanaka S."/>
            <person name="Hara Y."/>
            <person name="Koshikawa S."/>
            <person name="Sagara H."/>
            <person name="Miura T."/>
            <person name="Yokobori S."/>
            <person name="Miyagawa K."/>
            <person name="Suzuki Y."/>
            <person name="Kubo T."/>
            <person name="Oyama M."/>
            <person name="Kohara Y."/>
            <person name="Fujiyama A."/>
            <person name="Arakawa K."/>
            <person name="Katayama T."/>
            <person name="Toyoda A."/>
            <person name="Kunieda T."/>
        </authorList>
    </citation>
    <scope>NUCLEOTIDE SEQUENCE [LARGE SCALE GENOMIC DNA]</scope>
    <source>
        <strain evidence="2 3">YOKOZUNA-1</strain>
    </source>
</reference>
<comment type="caution">
    <text evidence="2">The sequence shown here is derived from an EMBL/GenBank/DDBJ whole genome shotgun (WGS) entry which is preliminary data.</text>
</comment>
<dbReference type="EMBL" id="BDGG01000007">
    <property type="protein sequence ID" value="GAV01588.1"/>
    <property type="molecule type" value="Genomic_DNA"/>
</dbReference>
<feature type="region of interest" description="Disordered" evidence="1">
    <location>
        <begin position="33"/>
        <end position="54"/>
    </location>
</feature>
<evidence type="ECO:0000313" key="3">
    <source>
        <dbReference type="Proteomes" id="UP000186922"/>
    </source>
</evidence>
<protein>
    <submittedName>
        <fullName evidence="2">Uncharacterized protein</fullName>
    </submittedName>
</protein>
<keyword evidence="3" id="KW-1185">Reference proteome</keyword>
<proteinExistence type="predicted"/>
<name>A0A1D1VPE1_RAMVA</name>